<dbReference type="PATRIC" id="fig|953739.5.peg.1441"/>
<reference evidence="2 3" key="1">
    <citation type="journal article" date="2011" name="BMC Genomics">
        <title>Genome-wide analysis of the role of GlnR in Streptomyces venezuelae provides new insights into global nitrogen regulation in actinomycetes.</title>
        <authorList>
            <person name="Pullan S.T."/>
            <person name="Bibb M.J."/>
            <person name="Merrick M."/>
        </authorList>
    </citation>
    <scope>NUCLEOTIDE SEQUENCE [LARGE SCALE GENOMIC DNA]</scope>
    <source>
        <strain evidence="2">ATCC 10712</strain>
    </source>
</reference>
<dbReference type="STRING" id="953739.SVEN_6234"/>
<evidence type="ECO:0000313" key="2">
    <source>
        <dbReference type="EMBL" id="CCA59520.1"/>
    </source>
</evidence>
<gene>
    <name evidence="2" type="ordered locus">SVEN_6234</name>
</gene>
<protein>
    <submittedName>
        <fullName evidence="2">Uncharacterized protein</fullName>
    </submittedName>
</protein>
<dbReference type="Proteomes" id="UP000006854">
    <property type="component" value="Chromosome"/>
</dbReference>
<keyword evidence="1" id="KW-0812">Transmembrane</keyword>
<dbReference type="eggNOG" id="ENOG50338DX">
    <property type="taxonomic scope" value="Bacteria"/>
</dbReference>
<dbReference type="EMBL" id="FR845719">
    <property type="protein sequence ID" value="CCA59520.1"/>
    <property type="molecule type" value="Genomic_DNA"/>
</dbReference>
<dbReference type="KEGG" id="sve:SVEN_6234"/>
<keyword evidence="3" id="KW-1185">Reference proteome</keyword>
<evidence type="ECO:0000256" key="1">
    <source>
        <dbReference type="SAM" id="Phobius"/>
    </source>
</evidence>
<accession>F2RDM8</accession>
<dbReference type="RefSeq" id="WP_015037415.1">
    <property type="nucleotide sequence ID" value="NC_018750.1"/>
</dbReference>
<dbReference type="HOGENOM" id="CLU_194662_0_0_11"/>
<evidence type="ECO:0000313" key="3">
    <source>
        <dbReference type="Proteomes" id="UP000006854"/>
    </source>
</evidence>
<organism evidence="2 3">
    <name type="scientific">Streptomyces venezuelae (strain ATCC 10712 / CBS 650.69 / DSM 40230 / JCM 4526 / NBRC 13096 / PD 04745)</name>
    <dbReference type="NCBI Taxonomy" id="953739"/>
    <lineage>
        <taxon>Bacteria</taxon>
        <taxon>Bacillati</taxon>
        <taxon>Actinomycetota</taxon>
        <taxon>Actinomycetes</taxon>
        <taxon>Kitasatosporales</taxon>
        <taxon>Streptomycetaceae</taxon>
        <taxon>Streptomyces</taxon>
    </lineage>
</organism>
<dbReference type="GeneID" id="51866765"/>
<proteinExistence type="predicted"/>
<dbReference type="OrthoDB" id="3543107at2"/>
<name>F2RDM8_STRVP</name>
<keyword evidence="1" id="KW-1133">Transmembrane helix</keyword>
<sequence>MSGGLIAILITFIVVLGLSTSTVAYFVLQRHRADGVAMAQYRLLAEEAVARQESLHRTLRELADRLCAVEFMLRSVDEG</sequence>
<keyword evidence="1" id="KW-0472">Membrane</keyword>
<dbReference type="AlphaFoldDB" id="F2RDM8"/>
<feature type="transmembrane region" description="Helical" evidence="1">
    <location>
        <begin position="6"/>
        <end position="28"/>
    </location>
</feature>